<protein>
    <submittedName>
        <fullName evidence="2">Uncharacterized protein</fullName>
    </submittedName>
</protein>
<evidence type="ECO:0000256" key="1">
    <source>
        <dbReference type="SAM" id="Phobius"/>
    </source>
</evidence>
<feature type="transmembrane region" description="Helical" evidence="1">
    <location>
        <begin position="38"/>
        <end position="59"/>
    </location>
</feature>
<dbReference type="AlphaFoldDB" id="A0A7C9ALZ2"/>
<evidence type="ECO:0000313" key="2">
    <source>
        <dbReference type="EMBL" id="MBA4670516.1"/>
    </source>
</evidence>
<sequence length="124" mass="14488">MISIIISIPFINSLIPPLSMNFSINFITLSFPMRFQHFLLNFLSIRSLAFFGNSFLFTLTPSLRKKKVAPKKGKSCMLFFLSPSNRRSFFFRMKCVKLFFSSVKSFFSLFDLSTKKAMRERILL</sequence>
<name>A0A7C9ALZ2_OPUST</name>
<keyword evidence="1" id="KW-0472">Membrane</keyword>
<reference evidence="2" key="1">
    <citation type="journal article" date="2013" name="J. Plant Res.">
        <title>Effect of fungi and light on seed germination of three Opuntia species from semiarid lands of central Mexico.</title>
        <authorList>
            <person name="Delgado-Sanchez P."/>
            <person name="Jimenez-Bremont J.F."/>
            <person name="Guerrero-Gonzalez Mde L."/>
            <person name="Flores J."/>
        </authorList>
    </citation>
    <scope>NUCLEOTIDE SEQUENCE</scope>
    <source>
        <tissue evidence="2">Cladode</tissue>
    </source>
</reference>
<organism evidence="2">
    <name type="scientific">Opuntia streptacantha</name>
    <name type="common">Prickly pear cactus</name>
    <name type="synonym">Opuntia cardona</name>
    <dbReference type="NCBI Taxonomy" id="393608"/>
    <lineage>
        <taxon>Eukaryota</taxon>
        <taxon>Viridiplantae</taxon>
        <taxon>Streptophyta</taxon>
        <taxon>Embryophyta</taxon>
        <taxon>Tracheophyta</taxon>
        <taxon>Spermatophyta</taxon>
        <taxon>Magnoliopsida</taxon>
        <taxon>eudicotyledons</taxon>
        <taxon>Gunneridae</taxon>
        <taxon>Pentapetalae</taxon>
        <taxon>Caryophyllales</taxon>
        <taxon>Cactineae</taxon>
        <taxon>Cactaceae</taxon>
        <taxon>Opuntioideae</taxon>
        <taxon>Opuntia</taxon>
    </lineage>
</organism>
<dbReference type="EMBL" id="GISG01247843">
    <property type="protein sequence ID" value="MBA4670516.1"/>
    <property type="molecule type" value="Transcribed_RNA"/>
</dbReference>
<keyword evidence="1" id="KW-0812">Transmembrane</keyword>
<accession>A0A7C9ALZ2</accession>
<proteinExistence type="predicted"/>
<reference evidence="2" key="2">
    <citation type="submission" date="2020-07" db="EMBL/GenBank/DDBJ databases">
        <authorList>
            <person name="Vera ALvarez R."/>
            <person name="Arias-Moreno D.M."/>
            <person name="Jimenez-Jacinto V."/>
            <person name="Jimenez-Bremont J.F."/>
            <person name="Swaminathan K."/>
            <person name="Moose S.P."/>
            <person name="Guerrero-Gonzalez M.L."/>
            <person name="Marino-Ramirez L."/>
            <person name="Landsman D."/>
            <person name="Rodriguez-Kessler M."/>
            <person name="Delgado-Sanchez P."/>
        </authorList>
    </citation>
    <scope>NUCLEOTIDE SEQUENCE</scope>
    <source>
        <tissue evidence="2">Cladode</tissue>
    </source>
</reference>
<keyword evidence="1" id="KW-1133">Transmembrane helix</keyword>